<protein>
    <recommendedName>
        <fullName evidence="5">Lipoprotein</fullName>
    </recommendedName>
</protein>
<feature type="region of interest" description="Disordered" evidence="1">
    <location>
        <begin position="26"/>
        <end position="75"/>
    </location>
</feature>
<proteinExistence type="predicted"/>
<evidence type="ECO:0000313" key="3">
    <source>
        <dbReference type="EMBL" id="KYH13809.1"/>
    </source>
</evidence>
<comment type="caution">
    <text evidence="3">The sequence shown here is derived from an EMBL/GenBank/DDBJ whole genome shotgun (WGS) entry which is preliminary data.</text>
</comment>
<evidence type="ECO:0008006" key="5">
    <source>
        <dbReference type="Google" id="ProtNLM"/>
    </source>
</evidence>
<feature type="compositionally biased region" description="Low complexity" evidence="1">
    <location>
        <begin position="47"/>
        <end position="67"/>
    </location>
</feature>
<feature type="region of interest" description="Disordered" evidence="1">
    <location>
        <begin position="87"/>
        <end position="106"/>
    </location>
</feature>
<gene>
    <name evidence="3" type="ORF">A0131_03180</name>
</gene>
<dbReference type="RefSeq" id="WP_061854040.1">
    <property type="nucleotide sequence ID" value="NZ_LUGM01000002.1"/>
</dbReference>
<dbReference type="EMBL" id="LUGM01000002">
    <property type="protein sequence ID" value="KYH13809.1"/>
    <property type="molecule type" value="Genomic_DNA"/>
</dbReference>
<evidence type="ECO:0000256" key="1">
    <source>
        <dbReference type="SAM" id="MobiDB-lite"/>
    </source>
</evidence>
<dbReference type="PROSITE" id="PS51257">
    <property type="entry name" value="PROKAR_LIPOPROTEIN"/>
    <property type="match status" value="1"/>
</dbReference>
<feature type="compositionally biased region" description="Basic and acidic residues" evidence="1">
    <location>
        <begin position="33"/>
        <end position="46"/>
    </location>
</feature>
<accession>A0A151A350</accession>
<keyword evidence="2" id="KW-0732">Signal</keyword>
<feature type="compositionally biased region" description="Low complexity" evidence="1">
    <location>
        <begin position="201"/>
        <end position="210"/>
    </location>
</feature>
<feature type="compositionally biased region" description="Basic and acidic residues" evidence="1">
    <location>
        <begin position="272"/>
        <end position="288"/>
    </location>
</feature>
<feature type="region of interest" description="Disordered" evidence="1">
    <location>
        <begin position="200"/>
        <end position="288"/>
    </location>
</feature>
<sequence>MKLKYVAASALIASVVLSACDININTGSSNDSKSSKEDSSSSDNKKNNNNQSSNNSSSSSSNNNQHSESTDSNEHYAKVWVSVIEDSGGSVDPSNTEIGHEDVSGKALNPYNKSASAKFPSGTQLLSGTPTAAGQVVYRDNNDGTVTVYSVPSHFQDKGWDEDGYTERESNRILNNPKTVKLQDLSHSTINSWTNVISETSGYGDMGSTDSDSDDSGEKVTRDNVIDKVEDYEGHTLDTSTYKYKEPEQNEDGEWGFSFTDKDGDLAGSYIVDKDGDVTKYDENGDPE</sequence>
<feature type="chain" id="PRO_5038837616" description="Lipoprotein" evidence="2">
    <location>
        <begin position="19"/>
        <end position="288"/>
    </location>
</feature>
<dbReference type="AlphaFoldDB" id="A0A151A350"/>
<feature type="signal peptide" evidence="2">
    <location>
        <begin position="1"/>
        <end position="18"/>
    </location>
</feature>
<evidence type="ECO:0000256" key="2">
    <source>
        <dbReference type="SAM" id="SignalP"/>
    </source>
</evidence>
<name>A0A151A350_9STAP</name>
<feature type="compositionally biased region" description="Basic and acidic residues" evidence="1">
    <location>
        <begin position="216"/>
        <end position="236"/>
    </location>
</feature>
<dbReference type="Proteomes" id="UP000075418">
    <property type="component" value="Unassembled WGS sequence"/>
</dbReference>
<evidence type="ECO:0000313" key="4">
    <source>
        <dbReference type="Proteomes" id="UP000075418"/>
    </source>
</evidence>
<organism evidence="3 4">
    <name type="scientific">Staphylococcus kloosii</name>
    <dbReference type="NCBI Taxonomy" id="29384"/>
    <lineage>
        <taxon>Bacteria</taxon>
        <taxon>Bacillati</taxon>
        <taxon>Bacillota</taxon>
        <taxon>Bacilli</taxon>
        <taxon>Bacillales</taxon>
        <taxon>Staphylococcaceae</taxon>
        <taxon>Staphylococcus</taxon>
    </lineage>
</organism>
<reference evidence="3 4" key="1">
    <citation type="submission" date="2016-02" db="EMBL/GenBank/DDBJ databases">
        <title>Draft genome sequence of hydrocarbon degrading Staphylococcus saprophyticus Strain CNV2, isolated from crude-oil contaminated soil from Noonmati Oil Refinery, Guwahati, Assam, India.</title>
        <authorList>
            <person name="Mukherjee A."/>
            <person name="Chettri B."/>
            <person name="Langpoklakpam J."/>
            <person name="Singh A.K."/>
            <person name="Chattopadhyay D.J."/>
        </authorList>
    </citation>
    <scope>NUCLEOTIDE SEQUENCE [LARGE SCALE GENOMIC DNA]</scope>
    <source>
        <strain evidence="3 4">CNV2</strain>
    </source>
</reference>